<keyword evidence="1" id="KW-0456">Lyase</keyword>
<evidence type="ECO:0000256" key="1">
    <source>
        <dbReference type="ARBA" id="ARBA00023239"/>
    </source>
</evidence>
<dbReference type="Gene3D" id="3.90.226.10">
    <property type="entry name" value="2-enoyl-CoA Hydratase, Chain A, domain 1"/>
    <property type="match status" value="1"/>
</dbReference>
<protein>
    <recommendedName>
        <fullName evidence="3">Enoyl-CoA hydratase</fullName>
    </recommendedName>
</protein>
<dbReference type="InterPro" id="IPR001753">
    <property type="entry name" value="Enoyl-CoA_hydra/iso"/>
</dbReference>
<reference evidence="2" key="1">
    <citation type="submission" date="2018-05" db="EMBL/GenBank/DDBJ databases">
        <authorList>
            <person name="Lanie J.A."/>
            <person name="Ng W.-L."/>
            <person name="Kazmierczak K.M."/>
            <person name="Andrzejewski T.M."/>
            <person name="Davidsen T.M."/>
            <person name="Wayne K.J."/>
            <person name="Tettelin H."/>
            <person name="Glass J.I."/>
            <person name="Rusch D."/>
            <person name="Podicherti R."/>
            <person name="Tsui H.-C.T."/>
            <person name="Winkler M.E."/>
        </authorList>
    </citation>
    <scope>NUCLEOTIDE SEQUENCE</scope>
</reference>
<evidence type="ECO:0000313" key="2">
    <source>
        <dbReference type="EMBL" id="SVE12131.1"/>
    </source>
</evidence>
<dbReference type="GO" id="GO:0006635">
    <property type="term" value="P:fatty acid beta-oxidation"/>
    <property type="evidence" value="ECO:0007669"/>
    <property type="project" value="TreeGrafter"/>
</dbReference>
<dbReference type="InterPro" id="IPR014748">
    <property type="entry name" value="Enoyl-CoA_hydra_C"/>
</dbReference>
<organism evidence="2">
    <name type="scientific">marine metagenome</name>
    <dbReference type="NCBI Taxonomy" id="408172"/>
    <lineage>
        <taxon>unclassified sequences</taxon>
        <taxon>metagenomes</taxon>
        <taxon>ecological metagenomes</taxon>
    </lineage>
</organism>
<dbReference type="PANTHER" id="PTHR11941:SF54">
    <property type="entry name" value="ENOYL-COA HYDRATASE, MITOCHONDRIAL"/>
    <property type="match status" value="1"/>
</dbReference>
<evidence type="ECO:0008006" key="3">
    <source>
        <dbReference type="Google" id="ProtNLM"/>
    </source>
</evidence>
<dbReference type="GO" id="GO:0016829">
    <property type="term" value="F:lyase activity"/>
    <property type="evidence" value="ECO:0007669"/>
    <property type="project" value="UniProtKB-KW"/>
</dbReference>
<dbReference type="SUPFAM" id="SSF52096">
    <property type="entry name" value="ClpP/crotonase"/>
    <property type="match status" value="1"/>
</dbReference>
<dbReference type="InterPro" id="IPR029045">
    <property type="entry name" value="ClpP/crotonase-like_dom_sf"/>
</dbReference>
<dbReference type="AlphaFoldDB" id="A0A383AX01"/>
<accession>A0A383AX01</accession>
<sequence>EPLVQLLGPSSVMELLLSGDLIDANSARMVGLVNRVYPDPTVIEHTYELAASIAAGAPLVNRWHKKFIRRMQEHRALSSGEKEEVHAAFETDDYREGRTAFLEKRPPNFRGS</sequence>
<dbReference type="Gene3D" id="1.10.12.10">
    <property type="entry name" value="Lyase 2-enoyl-coa Hydratase, Chain A, domain 2"/>
    <property type="match status" value="1"/>
</dbReference>
<name>A0A383AX01_9ZZZZ</name>
<dbReference type="PANTHER" id="PTHR11941">
    <property type="entry name" value="ENOYL-COA HYDRATASE-RELATED"/>
    <property type="match status" value="1"/>
</dbReference>
<proteinExistence type="predicted"/>
<dbReference type="EMBL" id="UINC01195526">
    <property type="protein sequence ID" value="SVE12131.1"/>
    <property type="molecule type" value="Genomic_DNA"/>
</dbReference>
<feature type="non-terminal residue" evidence="2">
    <location>
        <position position="1"/>
    </location>
</feature>
<gene>
    <name evidence="2" type="ORF">METZ01_LOCUS464985</name>
</gene>
<dbReference type="Pfam" id="PF00378">
    <property type="entry name" value="ECH_1"/>
    <property type="match status" value="1"/>
</dbReference>